<accession>A0A9E5JTW5</accession>
<dbReference type="RefSeq" id="WP_167184271.1">
    <property type="nucleotide sequence ID" value="NZ_JAAONZ010000004.1"/>
</dbReference>
<dbReference type="EMBL" id="JAAONZ010000004">
    <property type="protein sequence ID" value="NHO65416.1"/>
    <property type="molecule type" value="Genomic_DNA"/>
</dbReference>
<proteinExistence type="predicted"/>
<dbReference type="AlphaFoldDB" id="A0A9E5JTW5"/>
<evidence type="ECO:0000313" key="2">
    <source>
        <dbReference type="Proteomes" id="UP000787472"/>
    </source>
</evidence>
<keyword evidence="2" id="KW-1185">Reference proteome</keyword>
<protein>
    <submittedName>
        <fullName evidence="1">DUF4194 domain-containing protein</fullName>
    </submittedName>
</protein>
<dbReference type="Pfam" id="PF13835">
    <property type="entry name" value="DUF4194"/>
    <property type="match status" value="1"/>
</dbReference>
<organism evidence="1 2">
    <name type="scientific">Pseudomaricurvus hydrocarbonicus</name>
    <dbReference type="NCBI Taxonomy" id="1470433"/>
    <lineage>
        <taxon>Bacteria</taxon>
        <taxon>Pseudomonadati</taxon>
        <taxon>Pseudomonadota</taxon>
        <taxon>Gammaproteobacteria</taxon>
        <taxon>Cellvibrionales</taxon>
        <taxon>Cellvibrionaceae</taxon>
        <taxon>Pseudomaricurvus</taxon>
    </lineage>
</organism>
<evidence type="ECO:0000313" key="1">
    <source>
        <dbReference type="EMBL" id="NHO65416.1"/>
    </source>
</evidence>
<sequence length="284" mass="31890">MSSLQESLFEALIAENLKDSDWLELIQRLLDYGVLCRDESRVEADLYDRFVRVESLVDDYLALMGVRLHHDSRFQYVRLIPPGARVPGLDDESDTPFNGGLRSRLNQHEVAVILTLRTEYDKSLREGKVDETGCVNLSVEALALSLKNLLSRSLPDSQLERKQLFKRLRQLRVIRFGADADLLSGDSWMKVRPMVVNLVSNELIEGLLTASHVVDSALSENSLHEQQLEEKTQADIDELTQVTVDREVLAPTDIESDCVSGIAHEGGSSLFASDVDIPLLDEDE</sequence>
<dbReference type="Proteomes" id="UP000787472">
    <property type="component" value="Unassembled WGS sequence"/>
</dbReference>
<comment type="caution">
    <text evidence="1">The sequence shown here is derived from an EMBL/GenBank/DDBJ whole genome shotgun (WGS) entry which is preliminary data.</text>
</comment>
<reference evidence="1" key="1">
    <citation type="submission" date="2020-03" db="EMBL/GenBank/DDBJ databases">
        <authorList>
            <person name="Guo F."/>
        </authorList>
    </citation>
    <scope>NUCLEOTIDE SEQUENCE</scope>
    <source>
        <strain evidence="1">JCM 30134</strain>
    </source>
</reference>
<dbReference type="InterPro" id="IPR025449">
    <property type="entry name" value="JetB"/>
</dbReference>
<name>A0A9E5JTW5_9GAMM</name>
<gene>
    <name evidence="1" type="ORF">G8770_07680</name>
</gene>